<evidence type="ECO:0000256" key="2">
    <source>
        <dbReference type="ARBA" id="ARBA00022694"/>
    </source>
</evidence>
<reference evidence="8" key="1">
    <citation type="journal article" date="2020" name="Stud. Mycol.">
        <title>101 Dothideomycetes genomes: a test case for predicting lifestyles and emergence of pathogens.</title>
        <authorList>
            <person name="Haridas S."/>
            <person name="Albert R."/>
            <person name="Binder M."/>
            <person name="Bloem J."/>
            <person name="Labutti K."/>
            <person name="Salamov A."/>
            <person name="Andreopoulos B."/>
            <person name="Baker S."/>
            <person name="Barry K."/>
            <person name="Bills G."/>
            <person name="Bluhm B."/>
            <person name="Cannon C."/>
            <person name="Castanera R."/>
            <person name="Culley D."/>
            <person name="Daum C."/>
            <person name="Ezra D."/>
            <person name="Gonzalez J."/>
            <person name="Henrissat B."/>
            <person name="Kuo A."/>
            <person name="Liang C."/>
            <person name="Lipzen A."/>
            <person name="Lutzoni F."/>
            <person name="Magnuson J."/>
            <person name="Mondo S."/>
            <person name="Nolan M."/>
            <person name="Ohm R."/>
            <person name="Pangilinan J."/>
            <person name="Park H.-J."/>
            <person name="Ramirez L."/>
            <person name="Alfaro M."/>
            <person name="Sun H."/>
            <person name="Tritt A."/>
            <person name="Yoshinaga Y."/>
            <person name="Zwiers L.-H."/>
            <person name="Turgeon B."/>
            <person name="Goodwin S."/>
            <person name="Spatafora J."/>
            <person name="Crous P."/>
            <person name="Grigoriev I."/>
        </authorList>
    </citation>
    <scope>NUCLEOTIDE SEQUENCE</scope>
    <source>
        <strain evidence="8">CBS 130266</strain>
    </source>
</reference>
<dbReference type="EMBL" id="MU007039">
    <property type="protein sequence ID" value="KAF2430443.1"/>
    <property type="molecule type" value="Genomic_DNA"/>
</dbReference>
<keyword evidence="9" id="KW-1185">Reference proteome</keyword>
<feature type="compositionally biased region" description="Low complexity" evidence="4">
    <location>
        <begin position="1"/>
        <end position="12"/>
    </location>
</feature>
<feature type="compositionally biased region" description="Polar residues" evidence="4">
    <location>
        <begin position="37"/>
        <end position="46"/>
    </location>
</feature>
<organism evidence="8 9">
    <name type="scientific">Tothia fuscella</name>
    <dbReference type="NCBI Taxonomy" id="1048955"/>
    <lineage>
        <taxon>Eukaryota</taxon>
        <taxon>Fungi</taxon>
        <taxon>Dikarya</taxon>
        <taxon>Ascomycota</taxon>
        <taxon>Pezizomycotina</taxon>
        <taxon>Dothideomycetes</taxon>
        <taxon>Pleosporomycetidae</taxon>
        <taxon>Venturiales</taxon>
        <taxon>Cylindrosympodiaceae</taxon>
        <taxon>Tothia</taxon>
    </lineage>
</organism>
<evidence type="ECO:0000259" key="7">
    <source>
        <dbReference type="Pfam" id="PF22770"/>
    </source>
</evidence>
<dbReference type="PANTHER" id="PTHR22731:SF3">
    <property type="entry name" value="RIBONUCLEASES P_MRP PROTEIN SUBUNIT POP1"/>
    <property type="match status" value="1"/>
</dbReference>
<name>A0A9P4NS79_9PEZI</name>
<dbReference type="AlphaFoldDB" id="A0A9P4NS79"/>
<dbReference type="InterPro" id="IPR055079">
    <property type="entry name" value="POP1_C"/>
</dbReference>
<dbReference type="GO" id="GO:0001682">
    <property type="term" value="P:tRNA 5'-leader removal"/>
    <property type="evidence" value="ECO:0007669"/>
    <property type="project" value="InterPro"/>
</dbReference>
<dbReference type="Pfam" id="PF06978">
    <property type="entry name" value="POP1_N"/>
    <property type="match status" value="1"/>
</dbReference>
<comment type="subcellular location">
    <subcellularLocation>
        <location evidence="1">Nucleus</location>
    </subcellularLocation>
</comment>
<evidence type="ECO:0000259" key="5">
    <source>
        <dbReference type="Pfam" id="PF06978"/>
    </source>
</evidence>
<feature type="compositionally biased region" description="Basic residues" evidence="4">
    <location>
        <begin position="126"/>
        <end position="136"/>
    </location>
</feature>
<feature type="region of interest" description="Disordered" evidence="4">
    <location>
        <begin position="508"/>
        <end position="546"/>
    </location>
</feature>
<dbReference type="PANTHER" id="PTHR22731">
    <property type="entry name" value="RIBONUCLEASES P/MRP PROTEIN SUBUNIT POP1"/>
    <property type="match status" value="1"/>
</dbReference>
<evidence type="ECO:0000313" key="9">
    <source>
        <dbReference type="Proteomes" id="UP000800235"/>
    </source>
</evidence>
<keyword evidence="2" id="KW-0819">tRNA processing</keyword>
<dbReference type="Proteomes" id="UP000800235">
    <property type="component" value="Unassembled WGS sequence"/>
</dbReference>
<dbReference type="Pfam" id="PF22770">
    <property type="entry name" value="POP1_C"/>
    <property type="match status" value="1"/>
</dbReference>
<dbReference type="GO" id="GO:0005655">
    <property type="term" value="C:nucleolar ribonuclease P complex"/>
    <property type="evidence" value="ECO:0007669"/>
    <property type="project" value="InterPro"/>
</dbReference>
<feature type="domain" description="POP1 C-terminal" evidence="7">
    <location>
        <begin position="710"/>
        <end position="872"/>
    </location>
</feature>
<feature type="region of interest" description="Disordered" evidence="4">
    <location>
        <begin position="751"/>
        <end position="770"/>
    </location>
</feature>
<accession>A0A9P4NS79</accession>
<dbReference type="Pfam" id="PF08170">
    <property type="entry name" value="POPLD"/>
    <property type="match status" value="1"/>
</dbReference>
<evidence type="ECO:0000256" key="4">
    <source>
        <dbReference type="SAM" id="MobiDB-lite"/>
    </source>
</evidence>
<feature type="compositionally biased region" description="Basic and acidic residues" evidence="4">
    <location>
        <begin position="151"/>
        <end position="178"/>
    </location>
</feature>
<evidence type="ECO:0000256" key="3">
    <source>
        <dbReference type="ARBA" id="ARBA00023242"/>
    </source>
</evidence>
<evidence type="ECO:0000256" key="1">
    <source>
        <dbReference type="ARBA" id="ARBA00004123"/>
    </source>
</evidence>
<evidence type="ECO:0000313" key="8">
    <source>
        <dbReference type="EMBL" id="KAF2430443.1"/>
    </source>
</evidence>
<dbReference type="OrthoDB" id="442863at2759"/>
<sequence>MSSTTPQSNNTSSRKRKAPIAGNNHRPHKYARLNNARKISSQTSDKAFSEGNLNVDKFVKAREYEIKALEDGLRKSKAVLSQRAFQDVPKDLRRRTASHNVKWIPKRLRPRAAKEMVEDNTPTVTARRRKPSTHQRLRLETAKRLQKLSVKSKERRQEKKAQQSEAEVKVSVEGEEPKQASPALSVCKPRVKMATLKTAPIPKAKFKKRQIHKTWLPTHLWHSKRAHMTPPKEPLWRFALPLTPTAKCYRTTHRATTQRGAVAWDMSYMSTIGLDGPEKSIEGLLKALGVGADGDGSGAWGKSGLKWRQGTRTWEGWLHEREEWPAKRIAPATVIWNAKTQPEEDVLVAKGEDAPPNKSKENRKVSIRVHPAGFMQLWEQVIRLGKVQKPTVTVEDLRFEIGSIEISGPNAAEALVGILHPESLAKGGTDMGNLDGAHDIWHYLSNQSPSSLPPNILLAFEASDPRLRHPPRTIQSPADLDTQKRIRQICTTWPLDSNPRPATLFERSNRLKSQRSLPSQKSINRRKTLADPGQYPKSRPNDPKIPTLVFASRGNTATAGTWTILLPWKCIEPVWRSLMYYPLAIGGSVRFGGVREKRQIAFESGSAWFPGDFPGTKAGDEWELQEKVKRKAEWEKRPKGRRVEWDSLDLGMGRKGEIGTGWACDWQILGPKPTEADADVKEIFFESLPRSFAAQLVAGKSTESIHPPHALITVEITMITKGVPQTCARIYRLPTANIDLRAKWLAQVPTPASKRPSVKKAPTLRRPGADAPLAEHKGYAAALIMVATPSQVGSADYPPVPDEDDLIGFVTTGKFNLGEGKGSGIASLLLEKVVVPNTLVSGEDHTALKKEHTLCIVRDAGQSIGRLAKWELAL</sequence>
<dbReference type="InterPro" id="IPR039182">
    <property type="entry name" value="Pop1"/>
</dbReference>
<gene>
    <name evidence="8" type="ORF">EJ08DRAFT_734213</name>
</gene>
<feature type="domain" description="Pop1 N-terminal" evidence="5">
    <location>
        <begin position="58"/>
        <end position="276"/>
    </location>
</feature>
<feature type="domain" description="POPLD" evidence="6">
    <location>
        <begin position="561"/>
        <end position="666"/>
    </location>
</feature>
<comment type="caution">
    <text evidence="8">The sequence shown here is derived from an EMBL/GenBank/DDBJ whole genome shotgun (WGS) entry which is preliminary data.</text>
</comment>
<keyword evidence="3" id="KW-0539">Nucleus</keyword>
<protein>
    <submittedName>
        <fullName evidence="8">POPLD-domain-containing protein</fullName>
    </submittedName>
</protein>
<proteinExistence type="predicted"/>
<feature type="region of interest" description="Disordered" evidence="4">
    <location>
        <begin position="1"/>
        <end position="51"/>
    </location>
</feature>
<evidence type="ECO:0000259" key="6">
    <source>
        <dbReference type="Pfam" id="PF08170"/>
    </source>
</evidence>
<dbReference type="InterPro" id="IPR009723">
    <property type="entry name" value="Pop1_N"/>
</dbReference>
<feature type="region of interest" description="Disordered" evidence="4">
    <location>
        <begin position="112"/>
        <end position="183"/>
    </location>
</feature>
<dbReference type="GO" id="GO:0000172">
    <property type="term" value="C:ribonuclease MRP complex"/>
    <property type="evidence" value="ECO:0007669"/>
    <property type="project" value="InterPro"/>
</dbReference>
<dbReference type="InterPro" id="IPR012590">
    <property type="entry name" value="POPLD_dom"/>
</dbReference>